<evidence type="ECO:0000256" key="6">
    <source>
        <dbReference type="ARBA" id="ARBA00022692"/>
    </source>
</evidence>
<evidence type="ECO:0000256" key="5">
    <source>
        <dbReference type="ARBA" id="ARBA00022679"/>
    </source>
</evidence>
<dbReference type="GO" id="GO:0005886">
    <property type="term" value="C:plasma membrane"/>
    <property type="evidence" value="ECO:0007669"/>
    <property type="project" value="UniProtKB-SubCell"/>
</dbReference>
<dbReference type="RefSeq" id="WP_160623942.1">
    <property type="nucleotide sequence ID" value="NZ_WUUQ01000001.1"/>
</dbReference>
<keyword evidence="5" id="KW-0808">Transferase</keyword>
<dbReference type="SUPFAM" id="SSF55874">
    <property type="entry name" value="ATPase domain of HSP90 chaperone/DNA topoisomerase II/histidine kinase"/>
    <property type="match status" value="1"/>
</dbReference>
<evidence type="ECO:0000256" key="3">
    <source>
        <dbReference type="ARBA" id="ARBA00012438"/>
    </source>
</evidence>
<evidence type="ECO:0000256" key="1">
    <source>
        <dbReference type="ARBA" id="ARBA00000085"/>
    </source>
</evidence>
<evidence type="ECO:0000256" key="9">
    <source>
        <dbReference type="ARBA" id="ARBA00023012"/>
    </source>
</evidence>
<keyword evidence="4" id="KW-1003">Cell membrane</keyword>
<dbReference type="GO" id="GO:0004721">
    <property type="term" value="F:phosphoprotein phosphatase activity"/>
    <property type="evidence" value="ECO:0007669"/>
    <property type="project" value="TreeGrafter"/>
</dbReference>
<dbReference type="Proteomes" id="UP000434036">
    <property type="component" value="Unassembled WGS sequence"/>
</dbReference>
<keyword evidence="10 11" id="KW-0472">Membrane</keyword>
<evidence type="ECO:0000256" key="7">
    <source>
        <dbReference type="ARBA" id="ARBA00022777"/>
    </source>
</evidence>
<comment type="subcellular location">
    <subcellularLocation>
        <location evidence="2">Cell membrane</location>
        <topology evidence="2">Multi-pass membrane protein</topology>
    </subcellularLocation>
</comment>
<keyword evidence="8 11" id="KW-1133">Transmembrane helix</keyword>
<reference evidence="13 14" key="1">
    <citation type="submission" date="2019-12" db="EMBL/GenBank/DDBJ databases">
        <authorList>
            <person name="Yang R."/>
        </authorList>
    </citation>
    <scope>NUCLEOTIDE SEQUENCE [LARGE SCALE GENOMIC DNA]</scope>
    <source>
        <strain evidence="13 14">DONG20-135</strain>
    </source>
</reference>
<dbReference type="PROSITE" id="PS50109">
    <property type="entry name" value="HIS_KIN"/>
    <property type="match status" value="1"/>
</dbReference>
<reference evidence="13 14" key="2">
    <citation type="submission" date="2020-01" db="EMBL/GenBank/DDBJ databases">
        <title>Clostridiaceae sp. nov. isolated from the gut of human by culturomics.</title>
        <authorList>
            <person name="Chang Y."/>
        </authorList>
    </citation>
    <scope>NUCLEOTIDE SEQUENCE [LARGE SCALE GENOMIC DNA]</scope>
    <source>
        <strain evidence="13 14">DONG20-135</strain>
    </source>
</reference>
<keyword evidence="6 11" id="KW-0812">Transmembrane</keyword>
<comment type="caution">
    <text evidence="13">The sequence shown here is derived from an EMBL/GenBank/DDBJ whole genome shotgun (WGS) entry which is preliminary data.</text>
</comment>
<name>A0A6N8U4K3_9FIRM</name>
<dbReference type="Pfam" id="PF02518">
    <property type="entry name" value="HATPase_c"/>
    <property type="match status" value="1"/>
</dbReference>
<dbReference type="EMBL" id="WUUQ01000001">
    <property type="protein sequence ID" value="MXQ72445.1"/>
    <property type="molecule type" value="Genomic_DNA"/>
</dbReference>
<evidence type="ECO:0000256" key="4">
    <source>
        <dbReference type="ARBA" id="ARBA00022475"/>
    </source>
</evidence>
<evidence type="ECO:0000259" key="12">
    <source>
        <dbReference type="PROSITE" id="PS50109"/>
    </source>
</evidence>
<keyword evidence="7 13" id="KW-0418">Kinase</keyword>
<protein>
    <recommendedName>
        <fullName evidence="3">histidine kinase</fullName>
        <ecNumber evidence="3">2.7.13.3</ecNumber>
    </recommendedName>
</protein>
<dbReference type="InterPro" id="IPR004358">
    <property type="entry name" value="Sig_transdc_His_kin-like_C"/>
</dbReference>
<evidence type="ECO:0000256" key="2">
    <source>
        <dbReference type="ARBA" id="ARBA00004651"/>
    </source>
</evidence>
<sequence>MKISKYIKEKGYLLILSILFSIVAFLFLYATQVQQPVIVMLLILYWMIIIASLIIEYARRAPFYLQLSETLNELDQKYLITEMINEPEFADGRELFDCLQEVNKSMIDHVNSYKYAQQDYKEYIEMWVHEIKTPLAAAHLILTNNPSPANASLEEEIAKVEEYVEQALYYARSNNTEKDYMIKRLELQPVVSKVIKRHSKSFIYKKIKVVMIQLDVMVYSDSKWLEFILHQILANALTYTPSEGTITLSTEVFPNKIILSVQDSGCGIRSEDLSRVFEKGFTGHNGRTNQKSTGMGLYLCKKLCEKLNLDITIQSDKQGTCVKIVFPISDMMLLK</sequence>
<comment type="catalytic activity">
    <reaction evidence="1">
        <text>ATP + protein L-histidine = ADP + protein N-phospho-L-histidine.</text>
        <dbReference type="EC" id="2.7.13.3"/>
    </reaction>
</comment>
<keyword evidence="9" id="KW-0902">Two-component regulatory system</keyword>
<dbReference type="AlphaFoldDB" id="A0A6N8U4K3"/>
<feature type="transmembrane region" description="Helical" evidence="11">
    <location>
        <begin position="12"/>
        <end position="31"/>
    </location>
</feature>
<dbReference type="GO" id="GO:0016036">
    <property type="term" value="P:cellular response to phosphate starvation"/>
    <property type="evidence" value="ECO:0007669"/>
    <property type="project" value="TreeGrafter"/>
</dbReference>
<dbReference type="SMART" id="SM00387">
    <property type="entry name" value="HATPase_c"/>
    <property type="match status" value="1"/>
</dbReference>
<dbReference type="InterPro" id="IPR005467">
    <property type="entry name" value="His_kinase_dom"/>
</dbReference>
<evidence type="ECO:0000313" key="13">
    <source>
        <dbReference type="EMBL" id="MXQ72445.1"/>
    </source>
</evidence>
<accession>A0A6N8U4K3</accession>
<gene>
    <name evidence="13" type="ORF">GSF08_00625</name>
</gene>
<evidence type="ECO:0000256" key="11">
    <source>
        <dbReference type="SAM" id="Phobius"/>
    </source>
</evidence>
<feature type="transmembrane region" description="Helical" evidence="11">
    <location>
        <begin position="37"/>
        <end position="58"/>
    </location>
</feature>
<dbReference type="Gene3D" id="3.30.565.10">
    <property type="entry name" value="Histidine kinase-like ATPase, C-terminal domain"/>
    <property type="match status" value="1"/>
</dbReference>
<dbReference type="PANTHER" id="PTHR45453:SF2">
    <property type="entry name" value="HISTIDINE KINASE"/>
    <property type="match status" value="1"/>
</dbReference>
<evidence type="ECO:0000313" key="14">
    <source>
        <dbReference type="Proteomes" id="UP000434036"/>
    </source>
</evidence>
<dbReference type="GO" id="GO:0000155">
    <property type="term" value="F:phosphorelay sensor kinase activity"/>
    <property type="evidence" value="ECO:0007669"/>
    <property type="project" value="TreeGrafter"/>
</dbReference>
<dbReference type="InterPro" id="IPR036890">
    <property type="entry name" value="HATPase_C_sf"/>
</dbReference>
<proteinExistence type="predicted"/>
<dbReference type="PRINTS" id="PR00344">
    <property type="entry name" value="BCTRLSENSOR"/>
</dbReference>
<evidence type="ECO:0000256" key="8">
    <source>
        <dbReference type="ARBA" id="ARBA00022989"/>
    </source>
</evidence>
<organism evidence="13 14">
    <name type="scientific">Copranaerobaculum intestinale</name>
    <dbReference type="NCBI Taxonomy" id="2692629"/>
    <lineage>
        <taxon>Bacteria</taxon>
        <taxon>Bacillati</taxon>
        <taxon>Bacillota</taxon>
        <taxon>Erysipelotrichia</taxon>
        <taxon>Erysipelotrichales</taxon>
        <taxon>Erysipelotrichaceae</taxon>
        <taxon>Copranaerobaculum</taxon>
    </lineage>
</organism>
<dbReference type="InterPro" id="IPR003594">
    <property type="entry name" value="HATPase_dom"/>
</dbReference>
<dbReference type="PANTHER" id="PTHR45453">
    <property type="entry name" value="PHOSPHATE REGULON SENSOR PROTEIN PHOR"/>
    <property type="match status" value="1"/>
</dbReference>
<dbReference type="InterPro" id="IPR050351">
    <property type="entry name" value="BphY/WalK/GraS-like"/>
</dbReference>
<dbReference type="EC" id="2.7.13.3" evidence="3"/>
<evidence type="ECO:0000256" key="10">
    <source>
        <dbReference type="ARBA" id="ARBA00023136"/>
    </source>
</evidence>
<keyword evidence="14" id="KW-1185">Reference proteome</keyword>
<feature type="domain" description="Histidine kinase" evidence="12">
    <location>
        <begin position="126"/>
        <end position="330"/>
    </location>
</feature>